<evidence type="ECO:0000313" key="2">
    <source>
        <dbReference type="Proteomes" id="UP001500956"/>
    </source>
</evidence>
<dbReference type="EMBL" id="BAABID010000003">
    <property type="protein sequence ID" value="GAA4717955.1"/>
    <property type="molecule type" value="Genomic_DNA"/>
</dbReference>
<protein>
    <submittedName>
        <fullName evidence="1">Uncharacterized protein</fullName>
    </submittedName>
</protein>
<name>A0ABP8Y054_9MICO</name>
<keyword evidence="2" id="KW-1185">Reference proteome</keyword>
<evidence type="ECO:0000313" key="1">
    <source>
        <dbReference type="EMBL" id="GAA4717955.1"/>
    </source>
</evidence>
<dbReference type="Proteomes" id="UP001500956">
    <property type="component" value="Unassembled WGS sequence"/>
</dbReference>
<proteinExistence type="predicted"/>
<sequence length="50" mass="5417">MPQYQIQPVSYDIPGAAAATGLSESLIRHHIRNGDIAVRYAGAKEHEARG</sequence>
<gene>
    <name evidence="1" type="ORF">GCM10023216_02680</name>
</gene>
<reference evidence="2" key="1">
    <citation type="journal article" date="2019" name="Int. J. Syst. Evol. Microbiol.">
        <title>The Global Catalogue of Microorganisms (GCM) 10K type strain sequencing project: providing services to taxonomists for standard genome sequencing and annotation.</title>
        <authorList>
            <consortium name="The Broad Institute Genomics Platform"/>
            <consortium name="The Broad Institute Genome Sequencing Center for Infectious Disease"/>
            <person name="Wu L."/>
            <person name="Ma J."/>
        </authorList>
    </citation>
    <scope>NUCLEOTIDE SEQUENCE [LARGE SCALE GENOMIC DNA]</scope>
    <source>
        <strain evidence="2">JCM 18063</strain>
    </source>
</reference>
<comment type="caution">
    <text evidence="1">The sequence shown here is derived from an EMBL/GenBank/DDBJ whole genome shotgun (WGS) entry which is preliminary data.</text>
</comment>
<organism evidence="1 2">
    <name type="scientific">Isoptericola chiayiensis</name>
    <dbReference type="NCBI Taxonomy" id="579446"/>
    <lineage>
        <taxon>Bacteria</taxon>
        <taxon>Bacillati</taxon>
        <taxon>Actinomycetota</taxon>
        <taxon>Actinomycetes</taxon>
        <taxon>Micrococcales</taxon>
        <taxon>Promicromonosporaceae</taxon>
        <taxon>Isoptericola</taxon>
    </lineage>
</organism>
<accession>A0ABP8Y054</accession>